<organism evidence="2 3">
    <name type="scientific">Aedes aegypti</name>
    <name type="common">Yellowfever mosquito</name>
    <name type="synonym">Culex aegypti</name>
    <dbReference type="NCBI Taxonomy" id="7159"/>
    <lineage>
        <taxon>Eukaryota</taxon>
        <taxon>Metazoa</taxon>
        <taxon>Ecdysozoa</taxon>
        <taxon>Arthropoda</taxon>
        <taxon>Hexapoda</taxon>
        <taxon>Insecta</taxon>
        <taxon>Pterygota</taxon>
        <taxon>Neoptera</taxon>
        <taxon>Endopterygota</taxon>
        <taxon>Diptera</taxon>
        <taxon>Nematocera</taxon>
        <taxon>Culicoidea</taxon>
        <taxon>Culicidae</taxon>
        <taxon>Culicinae</taxon>
        <taxon>Aedini</taxon>
        <taxon>Aedes</taxon>
        <taxon>Stegomyia</taxon>
    </lineage>
</organism>
<evidence type="ECO:0000259" key="1">
    <source>
        <dbReference type="SMART" id="SM00587"/>
    </source>
</evidence>
<feature type="domain" description="CHK kinase-like" evidence="1">
    <location>
        <begin position="152"/>
        <end position="355"/>
    </location>
</feature>
<dbReference type="KEGG" id="aag:5576476"/>
<accession>Q17GT0</accession>
<dbReference type="PANTHER" id="PTHR11012">
    <property type="entry name" value="PROTEIN KINASE-LIKE DOMAIN-CONTAINING"/>
    <property type="match status" value="1"/>
</dbReference>
<dbReference type="OrthoDB" id="8250698at2759"/>
<sequence length="441" mass="49945">MPQLDASASSTLTTVMSASKPKVLFPAYLNEALVREALESGLEYPARTSVNIDQFIVRTATSAGDNYLSDVFRVWVRFSRKSGLDRLEDEISLIVKCMPDTGFRGPVIGMLNAYEKEVYMVRNVVPELSGLMNGEKFAAKIFYATTDPIRMIIFQDLNVLEFTMADRTLGGLDYSHCSTIMRKIAKFHAASMLLANSNKPMAAELTKRLEYGFLNPHIPLEDNTMLDILANGLTSLVTCAEKHWTGFNPKIVAKLKRMMPHYKARIQSCLNQKFSNGYKVVNHGDLWINNILFQYDANGSPKDVMFVDYQLSCYTSPGIDLNYSLVNCPTYEVRENRRDELVNVYHTTLKAILKAADYRDVPTLEDVRNEIRRMSFFGVIAAVSILPIVMMDTSSGVDISFDALVDEQKADQLRLLQYNGERYRKSMSVLLERFDREGLLD</sequence>
<proteinExistence type="predicted"/>
<dbReference type="SMART" id="SM00587">
    <property type="entry name" value="CHK"/>
    <property type="match status" value="1"/>
</dbReference>
<reference evidence="2" key="1">
    <citation type="submission" date="2005-10" db="EMBL/GenBank/DDBJ databases">
        <authorList>
            <person name="Loftus B.J."/>
            <person name="Nene V.M."/>
            <person name="Hannick L.I."/>
            <person name="Bidwell S."/>
            <person name="Haas B."/>
            <person name="Amedeo P."/>
            <person name="Orvis J."/>
            <person name="Wortman J.R."/>
            <person name="White O.R."/>
            <person name="Salzberg S."/>
            <person name="Shumway M."/>
            <person name="Koo H."/>
            <person name="Zhao Y."/>
            <person name="Holmes M."/>
            <person name="Miller J."/>
            <person name="Schatz M."/>
            <person name="Pop M."/>
            <person name="Pai G."/>
            <person name="Utterback T."/>
            <person name="Rogers Y.-H."/>
            <person name="Kravitz S."/>
            <person name="Fraser C.M."/>
        </authorList>
    </citation>
    <scope>NUCLEOTIDE SEQUENCE</scope>
    <source>
        <strain evidence="2">Liverpool</strain>
    </source>
</reference>
<dbReference type="VEuPathDB" id="VectorBase:AAEL002904"/>
<protein>
    <submittedName>
        <fullName evidence="2">AAEL002904-PA</fullName>
    </submittedName>
</protein>
<dbReference type="InterPro" id="IPR015897">
    <property type="entry name" value="CHK_kinase-like"/>
</dbReference>
<dbReference type="PhylomeDB" id="Q17GT0"/>
<dbReference type="AlphaFoldDB" id="Q17GT0"/>
<name>Q17GT0_AEDAE</name>
<dbReference type="OMA" id="CFYTTRE"/>
<evidence type="ECO:0000313" key="3">
    <source>
        <dbReference type="Proteomes" id="UP000682892"/>
    </source>
</evidence>
<gene>
    <name evidence="2" type="ORF">AaeL_AAEL002904</name>
</gene>
<dbReference type="PaxDb" id="7159-AAEL002904-PA"/>
<dbReference type="InterPro" id="IPR011009">
    <property type="entry name" value="Kinase-like_dom_sf"/>
</dbReference>
<dbReference type="PANTHER" id="PTHR11012:SF56">
    <property type="entry name" value="CHK KINASE-LIKE DOMAIN-CONTAINING PROTEIN-RELATED"/>
    <property type="match status" value="1"/>
</dbReference>
<reference evidence="2" key="3">
    <citation type="submission" date="2012-09" db="EMBL/GenBank/DDBJ databases">
        <authorList>
            <consortium name="VectorBase"/>
        </authorList>
    </citation>
    <scope>NUCLEOTIDE SEQUENCE</scope>
    <source>
        <strain evidence="2">Liverpool</strain>
    </source>
</reference>
<dbReference type="HOGENOM" id="CLU_010718_0_2_1"/>
<dbReference type="Proteomes" id="UP000682892">
    <property type="component" value="Chromosome 1"/>
</dbReference>
<dbReference type="SUPFAM" id="SSF56112">
    <property type="entry name" value="Protein kinase-like (PK-like)"/>
    <property type="match status" value="1"/>
</dbReference>
<dbReference type="Pfam" id="PF02958">
    <property type="entry name" value="EcKL"/>
    <property type="match status" value="1"/>
</dbReference>
<evidence type="ECO:0000313" key="2">
    <source>
        <dbReference type="EMBL" id="EAT45857.1"/>
    </source>
</evidence>
<dbReference type="EMBL" id="CH477256">
    <property type="protein sequence ID" value="EAT45857.1"/>
    <property type="molecule type" value="Genomic_DNA"/>
</dbReference>
<dbReference type="eggNOG" id="ENOG502RZD1">
    <property type="taxonomic scope" value="Eukaryota"/>
</dbReference>
<reference evidence="2" key="2">
    <citation type="journal article" date="2007" name="Science">
        <title>Genome sequence of Aedes aegypti, a major arbovirus vector.</title>
        <authorList>
            <person name="Nene V."/>
            <person name="Wortman J.R."/>
            <person name="Lawson D."/>
            <person name="Haas B."/>
            <person name="Kodira C."/>
            <person name="Tu Z.J."/>
            <person name="Loftus B."/>
            <person name="Xi Z."/>
            <person name="Megy K."/>
            <person name="Grabherr M."/>
            <person name="Ren Q."/>
            <person name="Zdobnov E.M."/>
            <person name="Lobo N.F."/>
            <person name="Campbell K.S."/>
            <person name="Brown S.E."/>
            <person name="Bonaldo M.F."/>
            <person name="Zhu J."/>
            <person name="Sinkins S.P."/>
            <person name="Hogenkamp D.G."/>
            <person name="Amedeo P."/>
            <person name="Arensburger P."/>
            <person name="Atkinson P.W."/>
            <person name="Bidwell S."/>
            <person name="Biedler J."/>
            <person name="Birney E."/>
            <person name="Bruggner R.V."/>
            <person name="Costas J."/>
            <person name="Coy M.R."/>
            <person name="Crabtree J."/>
            <person name="Crawford M."/>
            <person name="Debruyn B."/>
            <person name="Decaprio D."/>
            <person name="Eiglmeier K."/>
            <person name="Eisenstadt E."/>
            <person name="El-Dorry H."/>
            <person name="Gelbart W.M."/>
            <person name="Gomes S.L."/>
            <person name="Hammond M."/>
            <person name="Hannick L.I."/>
            <person name="Hogan J.R."/>
            <person name="Holmes M.H."/>
            <person name="Jaffe D."/>
            <person name="Johnston J.S."/>
            <person name="Kennedy R.C."/>
            <person name="Koo H."/>
            <person name="Kravitz S."/>
            <person name="Kriventseva E.V."/>
            <person name="Kulp D."/>
            <person name="Labutti K."/>
            <person name="Lee E."/>
            <person name="Li S."/>
            <person name="Lovin D.D."/>
            <person name="Mao C."/>
            <person name="Mauceli E."/>
            <person name="Menck C.F."/>
            <person name="Miller J.R."/>
            <person name="Montgomery P."/>
            <person name="Mori A."/>
            <person name="Nascimento A.L."/>
            <person name="Naveira H.F."/>
            <person name="Nusbaum C."/>
            <person name="O'leary S."/>
            <person name="Orvis J."/>
            <person name="Pertea M."/>
            <person name="Quesneville H."/>
            <person name="Reidenbach K.R."/>
            <person name="Rogers Y.H."/>
            <person name="Roth C.W."/>
            <person name="Schneider J.R."/>
            <person name="Schatz M."/>
            <person name="Shumway M."/>
            <person name="Stanke M."/>
            <person name="Stinson E.O."/>
            <person name="Tubio J.M."/>
            <person name="Vanzee J.P."/>
            <person name="Verjovski-Almeida S."/>
            <person name="Werner D."/>
            <person name="White O."/>
            <person name="Wyder S."/>
            <person name="Zeng Q."/>
            <person name="Zhao Q."/>
            <person name="Zhao Y."/>
            <person name="Hill C.A."/>
            <person name="Raikhel A.S."/>
            <person name="Soares M.B."/>
            <person name="Knudson D.L."/>
            <person name="Lee N.H."/>
            <person name="Galagan J."/>
            <person name="Salzberg S.L."/>
            <person name="Paulsen I.T."/>
            <person name="Dimopoulos G."/>
            <person name="Collins F.H."/>
            <person name="Birren B."/>
            <person name="Fraser-Liggett C.M."/>
            <person name="Severson D.W."/>
        </authorList>
    </citation>
    <scope>NUCLEOTIDE SEQUENCE [LARGE SCALE GENOMIC DNA]</scope>
    <source>
        <strain evidence="2">Liverpool</strain>
    </source>
</reference>
<dbReference type="InterPro" id="IPR004119">
    <property type="entry name" value="EcKL"/>
</dbReference>
<dbReference type="Gene3D" id="3.90.1200.10">
    <property type="match status" value="1"/>
</dbReference>